<evidence type="ECO:0000313" key="3">
    <source>
        <dbReference type="Proteomes" id="UP000483820"/>
    </source>
</evidence>
<proteinExistence type="predicted"/>
<keyword evidence="1" id="KW-0812">Transmembrane</keyword>
<comment type="caution">
    <text evidence="2">The sequence shown here is derived from an EMBL/GenBank/DDBJ whole genome shotgun (WGS) entry which is preliminary data.</text>
</comment>
<organism evidence="2 3">
    <name type="scientific">Caenorhabditis remanei</name>
    <name type="common">Caenorhabditis vulgaris</name>
    <dbReference type="NCBI Taxonomy" id="31234"/>
    <lineage>
        <taxon>Eukaryota</taxon>
        <taxon>Metazoa</taxon>
        <taxon>Ecdysozoa</taxon>
        <taxon>Nematoda</taxon>
        <taxon>Chromadorea</taxon>
        <taxon>Rhabditida</taxon>
        <taxon>Rhabditina</taxon>
        <taxon>Rhabditomorpha</taxon>
        <taxon>Rhabditoidea</taxon>
        <taxon>Rhabditidae</taxon>
        <taxon>Peloderinae</taxon>
        <taxon>Caenorhabditis</taxon>
    </lineage>
</organism>
<name>A0A6A5FVP1_CAERE</name>
<dbReference type="AlphaFoldDB" id="A0A6A5FVP1"/>
<accession>A0A6A5FVP1</accession>
<dbReference type="Proteomes" id="UP000483820">
    <property type="component" value="Chromosome X"/>
</dbReference>
<reference evidence="2 3" key="1">
    <citation type="submission" date="2019-12" db="EMBL/GenBank/DDBJ databases">
        <title>Chromosome-level assembly of the Caenorhabditis remanei genome.</title>
        <authorList>
            <person name="Teterina A.A."/>
            <person name="Willis J.H."/>
            <person name="Phillips P.C."/>
        </authorList>
    </citation>
    <scope>NUCLEOTIDE SEQUENCE [LARGE SCALE GENOMIC DNA]</scope>
    <source>
        <strain evidence="2 3">PX506</strain>
        <tissue evidence="2">Whole organism</tissue>
    </source>
</reference>
<protein>
    <submittedName>
        <fullName evidence="2">Uncharacterized protein</fullName>
    </submittedName>
</protein>
<dbReference type="RefSeq" id="XP_053578838.1">
    <property type="nucleotide sequence ID" value="XM_053735272.1"/>
</dbReference>
<sequence>MHHFIIPKPKFLNSPSYIHFMETMKEGIAKEAKIAETSFFDKIYSPLVIFFIFAAIGCVIGLVNYIRNERHHKPANQRLFFFERL</sequence>
<dbReference type="KEGG" id="crq:GCK72_023177"/>
<keyword evidence="1" id="KW-0472">Membrane</keyword>
<dbReference type="GeneID" id="78777645"/>
<evidence type="ECO:0000256" key="1">
    <source>
        <dbReference type="SAM" id="Phobius"/>
    </source>
</evidence>
<evidence type="ECO:0000313" key="2">
    <source>
        <dbReference type="EMBL" id="KAF1746720.1"/>
    </source>
</evidence>
<feature type="transmembrane region" description="Helical" evidence="1">
    <location>
        <begin position="43"/>
        <end position="66"/>
    </location>
</feature>
<dbReference type="EMBL" id="WUAV01000006">
    <property type="protein sequence ID" value="KAF1746720.1"/>
    <property type="molecule type" value="Genomic_DNA"/>
</dbReference>
<keyword evidence="1" id="KW-1133">Transmembrane helix</keyword>
<dbReference type="CTD" id="78777645"/>
<gene>
    <name evidence="2" type="ORF">GCK72_023177</name>
</gene>